<reference evidence="2 3" key="1">
    <citation type="submission" date="2019-12" db="EMBL/GenBank/DDBJ databases">
        <title>Devosia maris sp. nov., isolated from the deep seawater.</title>
        <authorList>
            <person name="Liu Y."/>
        </authorList>
    </citation>
    <scope>NUCLEOTIDE SEQUENCE [LARGE SCALE GENOMIC DNA]</scope>
    <source>
        <strain evidence="2 3">L53-10-65</strain>
    </source>
</reference>
<keyword evidence="1" id="KW-0812">Transmembrane</keyword>
<evidence type="ECO:0000313" key="3">
    <source>
        <dbReference type="Proteomes" id="UP000438106"/>
    </source>
</evidence>
<dbReference type="EMBL" id="WQRF01000005">
    <property type="protein sequence ID" value="MVT00238.1"/>
    <property type="molecule type" value="Genomic_DNA"/>
</dbReference>
<comment type="caution">
    <text evidence="2">The sequence shown here is derived from an EMBL/GenBank/DDBJ whole genome shotgun (WGS) entry which is preliminary data.</text>
</comment>
<gene>
    <name evidence="2" type="ORF">GO014_14515</name>
</gene>
<keyword evidence="1" id="KW-1133">Transmembrane helix</keyword>
<evidence type="ECO:0000256" key="1">
    <source>
        <dbReference type="SAM" id="Phobius"/>
    </source>
</evidence>
<dbReference type="RefSeq" id="WP_157291057.1">
    <property type="nucleotide sequence ID" value="NZ_WQRF01000005.1"/>
</dbReference>
<proteinExistence type="predicted"/>
<feature type="transmembrane region" description="Helical" evidence="1">
    <location>
        <begin position="20"/>
        <end position="39"/>
    </location>
</feature>
<evidence type="ECO:0000313" key="2">
    <source>
        <dbReference type="EMBL" id="MVT00238.1"/>
    </source>
</evidence>
<name>A0A7X3K453_9HYPH</name>
<keyword evidence="1" id="KW-0472">Membrane</keyword>
<dbReference type="AlphaFoldDB" id="A0A7X3K453"/>
<organism evidence="2 3">
    <name type="scientific">Devosia marina</name>
    <dbReference type="NCBI Taxonomy" id="2683198"/>
    <lineage>
        <taxon>Bacteria</taxon>
        <taxon>Pseudomonadati</taxon>
        <taxon>Pseudomonadota</taxon>
        <taxon>Alphaproteobacteria</taxon>
        <taxon>Hyphomicrobiales</taxon>
        <taxon>Devosiaceae</taxon>
        <taxon>Devosia</taxon>
    </lineage>
</organism>
<dbReference type="Proteomes" id="UP000438106">
    <property type="component" value="Unassembled WGS sequence"/>
</dbReference>
<accession>A0A7X3K453</accession>
<protein>
    <submittedName>
        <fullName evidence="2">Uncharacterized protein</fullName>
    </submittedName>
</protein>
<sequence>MTLPVARRAEAQRRRVHLCGYGLLPAVGGVLLGVSLFMVRRFRNRSIDLVEAIALHDTKLSLWDS</sequence>
<keyword evidence="3" id="KW-1185">Reference proteome</keyword>